<dbReference type="GO" id="GO:0005739">
    <property type="term" value="C:mitochondrion"/>
    <property type="evidence" value="ECO:0007669"/>
    <property type="project" value="InterPro"/>
</dbReference>
<sequence>MMLAARRRLRNFACHLPRTARSYASDAKEAHPEPVNESFGKGSILTVSAVIGIVFLNYIHPAEGEESPVTKFIQKYTSRPDDWAETNALHTKTMEQAGFYRNLFENASNKHRYVDVSFPEAIQSYGARNIPAGHLRKLDDVIEHYRQQHIKEEEKKAKKLAAQSS</sequence>
<name>A0A367LKS6_9HYPO</name>
<proteinExistence type="predicted"/>
<dbReference type="STRING" id="1330021.A0A367LKS6"/>
<dbReference type="PANTHER" id="PTHR42100">
    <property type="entry name" value="OXIDOREDUCTASE 178 KDA SUBUNIT, PUTATIVE (AFU_ORTHOLOGUE AFUA_8G04320)-RELATED"/>
    <property type="match status" value="1"/>
</dbReference>
<dbReference type="AlphaFoldDB" id="A0A367LKS6"/>
<keyword evidence="2" id="KW-1185">Reference proteome</keyword>
<evidence type="ECO:0008006" key="3">
    <source>
        <dbReference type="Google" id="ProtNLM"/>
    </source>
</evidence>
<evidence type="ECO:0000313" key="1">
    <source>
        <dbReference type="EMBL" id="RCI14862.1"/>
    </source>
</evidence>
<dbReference type="PANTHER" id="PTHR42100:SF1">
    <property type="entry name" value="OXIDOREDUCTASE 178 KDA SUBUNIT, PUTATIVE (AFU_ORTHOLOGUE AFUA_8G04320)-RELATED"/>
    <property type="match status" value="1"/>
</dbReference>
<evidence type="ECO:0000313" key="2">
    <source>
        <dbReference type="Proteomes" id="UP000253664"/>
    </source>
</evidence>
<protein>
    <recommendedName>
        <fullName evidence="3">NADH-ubiquinone oxidoreductase 17.8 kDa subunit</fullName>
    </recommendedName>
</protein>
<dbReference type="EMBL" id="LKCN02000003">
    <property type="protein sequence ID" value="RCI14862.1"/>
    <property type="molecule type" value="Genomic_DNA"/>
</dbReference>
<comment type="caution">
    <text evidence="1">The sequence shown here is derived from an EMBL/GenBank/DDBJ whole genome shotgun (WGS) entry which is preliminary data.</text>
</comment>
<reference evidence="1 2" key="1">
    <citation type="journal article" date="2015" name="BMC Genomics">
        <title>Insights from the genome of Ophiocordyceps polyrhachis-furcata to pathogenicity and host specificity in insect fungi.</title>
        <authorList>
            <person name="Wichadakul D."/>
            <person name="Kobmoo N."/>
            <person name="Ingsriswang S."/>
            <person name="Tangphatsornruang S."/>
            <person name="Chantasingh D."/>
            <person name="Luangsa-ard J.J."/>
            <person name="Eurwilaichitr L."/>
        </authorList>
    </citation>
    <scope>NUCLEOTIDE SEQUENCE [LARGE SCALE GENOMIC DNA]</scope>
    <source>
        <strain evidence="1 2">BCC 54312</strain>
    </source>
</reference>
<dbReference type="OrthoDB" id="2120038at2759"/>
<dbReference type="Proteomes" id="UP000253664">
    <property type="component" value="Unassembled WGS sequence"/>
</dbReference>
<dbReference type="InterPro" id="IPR034444">
    <property type="entry name" value="Nuo17.8"/>
</dbReference>
<gene>
    <name evidence="1" type="ORF">L249_6727</name>
</gene>
<organism evidence="1 2">
    <name type="scientific">Ophiocordyceps polyrhachis-furcata BCC 54312</name>
    <dbReference type="NCBI Taxonomy" id="1330021"/>
    <lineage>
        <taxon>Eukaryota</taxon>
        <taxon>Fungi</taxon>
        <taxon>Dikarya</taxon>
        <taxon>Ascomycota</taxon>
        <taxon>Pezizomycotina</taxon>
        <taxon>Sordariomycetes</taxon>
        <taxon>Hypocreomycetidae</taxon>
        <taxon>Hypocreales</taxon>
        <taxon>Ophiocordycipitaceae</taxon>
        <taxon>Ophiocordyceps</taxon>
    </lineage>
</organism>
<accession>A0A367LKS6</accession>